<comment type="caution">
    <text evidence="2">The sequence shown here is derived from an EMBL/GenBank/DDBJ whole genome shotgun (WGS) entry which is preliminary data.</text>
</comment>
<evidence type="ECO:0000313" key="2">
    <source>
        <dbReference type="EMBL" id="OBQ43022.1"/>
    </source>
</evidence>
<feature type="transmembrane region" description="Helical" evidence="1">
    <location>
        <begin position="641"/>
        <end position="665"/>
    </location>
</feature>
<sequence length="1034" mass="110623">MLISLVFQAVNKASSEIVKIGQDVARLGAVSSVLSAPGMKQGFAVFADGFSLASLAATKAMQTIEQQIGKAQSLQQQFVGNAASLSAQTARSFDESYGVIAEISNKITEISAPLPGETQKYKDIGNILQASLIRGYVDKKGNVDFAGFGQAVTGLSTNYGALALGKGMGSQNATLFLQRALNGSSFAELNQLEFGEKSPEVINAIKNELKKMGYTELKSIQGLAKRASLLERATKPFISDEFIEKSSSTIEGITESFNTKVFDQRVGIFGMFREINDKGTGIKNAIEAYTKFLGAVIGDKGIFAKLGEFAKTIGIAIDPMQIAHDMFLLFTEGVLILGNGIEAATNSFKKNRNIFSAVGAFFDTVANQIAEDLGVSNFHIKLPEQLDGVFSFLGDGISQAQIIAGKGVDFVLPILQSGFANVSDFFADLFNKFNSGEIEVPDFSKIGDIYNNLNINNIKSPDFSGIADINQAIPPFVNRIISWTGNQFSGVTLPEIQNAGQSAGQGAGDLFVKFSDGASKFVKSTFDTINGINWGEISTMIGNGILAGITYFREFTMSSIPGIVDGLVKITGEIINGLGTAISNIKDSIFADGNFADLNTKVAIGSYQLGESIGAWLGSGISYLANLNWGGILVGIGNTAIILGGLFIAAVNAVCSVIGGMLVGFEKEVKRGIQKSISSFISEFNAGFTGIFQSVSEMATSVWDTITKWTQSTITRITNEITYGIKSSLHSLSQAWNDITSYIVDLLKKTVSATKNTIGSIFSGVMNKINNINIPVVNKTPAEILQKTGQILQKNPPAQAIEAIKENVLIPVWESPVIKKITGRYMGNIPEGYVPNAANGLMSAINEERLNMPLGANIVVANNKEFILAPTNKKFSGSPTQSNELKNTPRIGDFAVNINNLILNSQAVNRVAERHGADASKNFSTVSKFTTNQQINKKVTDTSMNGLDLTKEMMNIPMGANIAAASNRDFVIQSTQKTPDSIKTPSNNAPKIENIIININGVGRNAVNIAEEVADLVIGMLEGRIESEYSANIS</sequence>
<keyword evidence="1" id="KW-0472">Membrane</keyword>
<accession>A0A1B7X0Z9</accession>
<organism evidence="2 3">
    <name type="scientific">Aphanizomenon flos-aquae WA102</name>
    <dbReference type="NCBI Taxonomy" id="1710896"/>
    <lineage>
        <taxon>Bacteria</taxon>
        <taxon>Bacillati</taxon>
        <taxon>Cyanobacteriota</taxon>
        <taxon>Cyanophyceae</taxon>
        <taxon>Nostocales</taxon>
        <taxon>Aphanizomenonaceae</taxon>
        <taxon>Aphanizomenon</taxon>
    </lineage>
</organism>
<gene>
    <name evidence="2" type="ORF">AN484_14725</name>
</gene>
<keyword evidence="1" id="KW-1133">Transmembrane helix</keyword>
<keyword evidence="1" id="KW-0812">Transmembrane</keyword>
<name>A0A1B7X0Z9_APHFL</name>
<dbReference type="AlphaFoldDB" id="A0A1B7X0Z9"/>
<dbReference type="Proteomes" id="UP000092093">
    <property type="component" value="Unassembled WGS sequence"/>
</dbReference>
<proteinExistence type="predicted"/>
<evidence type="ECO:0000313" key="3">
    <source>
        <dbReference type="Proteomes" id="UP000092093"/>
    </source>
</evidence>
<reference evidence="2 3" key="1">
    <citation type="submission" date="2015-09" db="EMBL/GenBank/DDBJ databases">
        <title>Aphanizomenon flos-aquae WA102.</title>
        <authorList>
            <person name="Driscoll C."/>
        </authorList>
    </citation>
    <scope>NUCLEOTIDE SEQUENCE [LARGE SCALE GENOMIC DNA]</scope>
    <source>
        <strain evidence="2">WA102</strain>
    </source>
</reference>
<evidence type="ECO:0000256" key="1">
    <source>
        <dbReference type="SAM" id="Phobius"/>
    </source>
</evidence>
<protein>
    <submittedName>
        <fullName evidence="2">Uncharacterized protein</fullName>
    </submittedName>
</protein>
<dbReference type="EMBL" id="LJOW01000074">
    <property type="protein sequence ID" value="OBQ43022.1"/>
    <property type="molecule type" value="Genomic_DNA"/>
</dbReference>
<dbReference type="Gene3D" id="1.20.120.20">
    <property type="entry name" value="Apolipoprotein"/>
    <property type="match status" value="1"/>
</dbReference>